<dbReference type="Proteomes" id="UP000720189">
    <property type="component" value="Unassembled WGS sequence"/>
</dbReference>
<keyword evidence="3" id="KW-1185">Reference proteome</keyword>
<organism evidence="2 3">
    <name type="scientific">Fusarium redolens</name>
    <dbReference type="NCBI Taxonomy" id="48865"/>
    <lineage>
        <taxon>Eukaryota</taxon>
        <taxon>Fungi</taxon>
        <taxon>Dikarya</taxon>
        <taxon>Ascomycota</taxon>
        <taxon>Pezizomycotina</taxon>
        <taxon>Sordariomycetes</taxon>
        <taxon>Hypocreomycetidae</taxon>
        <taxon>Hypocreales</taxon>
        <taxon>Nectriaceae</taxon>
        <taxon>Fusarium</taxon>
        <taxon>Fusarium redolens species complex</taxon>
    </lineage>
</organism>
<accession>A0A9P9HR17</accession>
<gene>
    <name evidence="2" type="ORF">BKA55DRAFT_290745</name>
</gene>
<evidence type="ECO:0000256" key="1">
    <source>
        <dbReference type="SAM" id="Phobius"/>
    </source>
</evidence>
<protein>
    <submittedName>
        <fullName evidence="2">Uncharacterized protein</fullName>
    </submittedName>
</protein>
<keyword evidence="1" id="KW-0812">Transmembrane</keyword>
<keyword evidence="1" id="KW-0472">Membrane</keyword>
<dbReference type="AlphaFoldDB" id="A0A9P9HR17"/>
<dbReference type="EMBL" id="JAGMUX010000004">
    <property type="protein sequence ID" value="KAH7261533.1"/>
    <property type="molecule type" value="Genomic_DNA"/>
</dbReference>
<reference evidence="2" key="1">
    <citation type="journal article" date="2021" name="Nat. Commun.">
        <title>Genetic determinants of endophytism in the Arabidopsis root mycobiome.</title>
        <authorList>
            <person name="Mesny F."/>
            <person name="Miyauchi S."/>
            <person name="Thiergart T."/>
            <person name="Pickel B."/>
            <person name="Atanasova L."/>
            <person name="Karlsson M."/>
            <person name="Huettel B."/>
            <person name="Barry K.W."/>
            <person name="Haridas S."/>
            <person name="Chen C."/>
            <person name="Bauer D."/>
            <person name="Andreopoulos W."/>
            <person name="Pangilinan J."/>
            <person name="LaButti K."/>
            <person name="Riley R."/>
            <person name="Lipzen A."/>
            <person name="Clum A."/>
            <person name="Drula E."/>
            <person name="Henrissat B."/>
            <person name="Kohler A."/>
            <person name="Grigoriev I.V."/>
            <person name="Martin F.M."/>
            <person name="Hacquard S."/>
        </authorList>
    </citation>
    <scope>NUCLEOTIDE SEQUENCE</scope>
    <source>
        <strain evidence="2">MPI-CAGE-AT-0023</strain>
    </source>
</reference>
<keyword evidence="1" id="KW-1133">Transmembrane helix</keyword>
<dbReference type="GeneID" id="70215494"/>
<sequence length="154" mass="17601">MSPISPTLVHRLPVLCFFIPVILPRGLVAYLRYTKRSEPLELAITMRIARPAMSSFRQSCEDCMAAHDMLVLERASYNLLRPTARPPMLSLEIDSLVLSHYFISRKDRCKSFTLPRCDAKAVRSSQHCATHPLAEKHIIFLSGLYPLMQDRLTM</sequence>
<proteinExistence type="predicted"/>
<evidence type="ECO:0000313" key="3">
    <source>
        <dbReference type="Proteomes" id="UP000720189"/>
    </source>
</evidence>
<evidence type="ECO:0000313" key="2">
    <source>
        <dbReference type="EMBL" id="KAH7261533.1"/>
    </source>
</evidence>
<name>A0A9P9HR17_FUSRE</name>
<dbReference type="RefSeq" id="XP_046053410.1">
    <property type="nucleotide sequence ID" value="XM_046185540.1"/>
</dbReference>
<comment type="caution">
    <text evidence="2">The sequence shown here is derived from an EMBL/GenBank/DDBJ whole genome shotgun (WGS) entry which is preliminary data.</text>
</comment>
<feature type="transmembrane region" description="Helical" evidence="1">
    <location>
        <begin position="12"/>
        <end position="31"/>
    </location>
</feature>